<reference evidence="1" key="1">
    <citation type="journal article" date="2014" name="Nat. Commun.">
        <title>The tobacco genome sequence and its comparison with those of tomato and potato.</title>
        <authorList>
            <person name="Sierro N."/>
            <person name="Battey J.N."/>
            <person name="Ouadi S."/>
            <person name="Bakaher N."/>
            <person name="Bovet L."/>
            <person name="Willig A."/>
            <person name="Goepfert S."/>
            <person name="Peitsch M.C."/>
            <person name="Ivanov N.V."/>
        </authorList>
    </citation>
    <scope>NUCLEOTIDE SEQUENCE [LARGE SCALE GENOMIC DNA]</scope>
</reference>
<dbReference type="RefSeq" id="XP_075091852.1">
    <property type="nucleotide sequence ID" value="XM_075235751.1"/>
</dbReference>
<sequence>MAETAIHTHPQYLGPSDTPGVVLIPSKLTRSENYGLWSRTMKISLLGKRKLRFVTDTCTKDSFTTELHEQWETYNAIVLSWLMNTVSTELLSGITYASNAHLVWEDLRERFHKVNRMRIFQLHRDIANLSHLKLLY</sequence>
<keyword evidence="1" id="KW-1185">Reference proteome</keyword>
<reference evidence="2" key="2">
    <citation type="submission" date="2025-08" db="UniProtKB">
        <authorList>
            <consortium name="RefSeq"/>
        </authorList>
    </citation>
    <scope>IDENTIFICATION</scope>
    <source>
        <tissue evidence="2">Leaf</tissue>
    </source>
</reference>
<proteinExistence type="predicted"/>
<protein>
    <submittedName>
        <fullName evidence="2">Uncharacterized protein LOC142172002</fullName>
    </submittedName>
</protein>
<name>A0AC58T3R9_TOBAC</name>
<organism evidence="1 2">
    <name type="scientific">Nicotiana tabacum</name>
    <name type="common">Common tobacco</name>
    <dbReference type="NCBI Taxonomy" id="4097"/>
    <lineage>
        <taxon>Eukaryota</taxon>
        <taxon>Viridiplantae</taxon>
        <taxon>Streptophyta</taxon>
        <taxon>Embryophyta</taxon>
        <taxon>Tracheophyta</taxon>
        <taxon>Spermatophyta</taxon>
        <taxon>Magnoliopsida</taxon>
        <taxon>eudicotyledons</taxon>
        <taxon>Gunneridae</taxon>
        <taxon>Pentapetalae</taxon>
        <taxon>asterids</taxon>
        <taxon>lamiids</taxon>
        <taxon>Solanales</taxon>
        <taxon>Solanaceae</taxon>
        <taxon>Nicotianoideae</taxon>
        <taxon>Nicotianeae</taxon>
        <taxon>Nicotiana</taxon>
    </lineage>
</organism>
<evidence type="ECO:0000313" key="2">
    <source>
        <dbReference type="RefSeq" id="XP_075091852.1"/>
    </source>
</evidence>
<evidence type="ECO:0000313" key="1">
    <source>
        <dbReference type="Proteomes" id="UP000790787"/>
    </source>
</evidence>
<dbReference type="Proteomes" id="UP000790787">
    <property type="component" value="Chromosome 17"/>
</dbReference>
<gene>
    <name evidence="2" type="primary">LOC142172002</name>
</gene>
<accession>A0AC58T3R9</accession>